<gene>
    <name evidence="8" type="ORF">CHC_T00007927001</name>
</gene>
<dbReference type="InterPro" id="IPR036640">
    <property type="entry name" value="ABC1_TM_sf"/>
</dbReference>
<dbReference type="Pfam" id="PF00005">
    <property type="entry name" value="ABC_tran"/>
    <property type="match status" value="1"/>
</dbReference>
<feature type="transmembrane region" description="Helical" evidence="6">
    <location>
        <begin position="34"/>
        <end position="56"/>
    </location>
</feature>
<keyword evidence="2" id="KW-0813">Transport</keyword>
<dbReference type="PROSITE" id="PS00211">
    <property type="entry name" value="ABC_TRANSPORTER_1"/>
    <property type="match status" value="1"/>
</dbReference>
<dbReference type="SUPFAM" id="SSF90123">
    <property type="entry name" value="ABC transporter transmembrane region"/>
    <property type="match status" value="1"/>
</dbReference>
<dbReference type="SUPFAM" id="SSF52540">
    <property type="entry name" value="P-loop containing nucleoside triphosphate hydrolases"/>
    <property type="match status" value="1"/>
</dbReference>
<evidence type="ECO:0000256" key="5">
    <source>
        <dbReference type="ARBA" id="ARBA00023136"/>
    </source>
</evidence>
<accession>S0F357</accession>
<dbReference type="GO" id="GO:0140359">
    <property type="term" value="F:ABC-type transporter activity"/>
    <property type="evidence" value="ECO:0007669"/>
    <property type="project" value="InterPro"/>
</dbReference>
<evidence type="ECO:0000259" key="7">
    <source>
        <dbReference type="PROSITE" id="PS50893"/>
    </source>
</evidence>
<evidence type="ECO:0000256" key="1">
    <source>
        <dbReference type="ARBA" id="ARBA00008575"/>
    </source>
</evidence>
<reference evidence="9" key="1">
    <citation type="journal article" date="2013" name="Proc. Natl. Acad. Sci. U.S.A.">
        <title>Genome structure and metabolic features in the red seaweed Chondrus crispus shed light on evolution of the Archaeplastida.</title>
        <authorList>
            <person name="Collen J."/>
            <person name="Porcel B."/>
            <person name="Carre W."/>
            <person name="Ball S.G."/>
            <person name="Chaparro C."/>
            <person name="Tonon T."/>
            <person name="Barbeyron T."/>
            <person name="Michel G."/>
            <person name="Noel B."/>
            <person name="Valentin K."/>
            <person name="Elias M."/>
            <person name="Artiguenave F."/>
            <person name="Arun A."/>
            <person name="Aury J.M."/>
            <person name="Barbosa-Neto J.F."/>
            <person name="Bothwell J.H."/>
            <person name="Bouget F.Y."/>
            <person name="Brillet L."/>
            <person name="Cabello-Hurtado F."/>
            <person name="Capella-Gutierrez S."/>
            <person name="Charrier B."/>
            <person name="Cladiere L."/>
            <person name="Cock J.M."/>
            <person name="Coelho S.M."/>
            <person name="Colleoni C."/>
            <person name="Czjzek M."/>
            <person name="Da Silva C."/>
            <person name="Delage L."/>
            <person name="Denoeud F."/>
            <person name="Deschamps P."/>
            <person name="Dittami S.M."/>
            <person name="Gabaldon T."/>
            <person name="Gachon C.M."/>
            <person name="Groisillier A."/>
            <person name="Herve C."/>
            <person name="Jabbari K."/>
            <person name="Katinka M."/>
            <person name="Kloareg B."/>
            <person name="Kowalczyk N."/>
            <person name="Labadie K."/>
            <person name="Leblanc C."/>
            <person name="Lopez P.J."/>
            <person name="McLachlan D.H."/>
            <person name="Meslet-Cladiere L."/>
            <person name="Moustafa A."/>
            <person name="Nehr Z."/>
            <person name="Nyvall Collen P."/>
            <person name="Panaud O."/>
            <person name="Partensky F."/>
            <person name="Poulain J."/>
            <person name="Rensing S.A."/>
            <person name="Rousvoal S."/>
            <person name="Samson G."/>
            <person name="Symeonidi A."/>
            <person name="Weissenbach J."/>
            <person name="Zambounis A."/>
            <person name="Wincker P."/>
            <person name="Boyen C."/>
        </authorList>
    </citation>
    <scope>NUCLEOTIDE SEQUENCE [LARGE SCALE GENOMIC DNA]</scope>
    <source>
        <strain evidence="9">cv. Stackhouse</strain>
    </source>
</reference>
<dbReference type="Proteomes" id="UP000012073">
    <property type="component" value="Unassembled WGS sequence"/>
</dbReference>
<dbReference type="EMBL" id="HG001523">
    <property type="protein sequence ID" value="CDF77417.1"/>
    <property type="molecule type" value="Genomic_DNA"/>
</dbReference>
<dbReference type="GeneID" id="17320002"/>
<dbReference type="RefSeq" id="XP_005712291.1">
    <property type="nucleotide sequence ID" value="XM_005712234.1"/>
</dbReference>
<protein>
    <recommendedName>
        <fullName evidence="7">ABC transporter domain-containing protein</fullName>
    </recommendedName>
</protein>
<feature type="transmembrane region" description="Helical" evidence="6">
    <location>
        <begin position="295"/>
        <end position="315"/>
    </location>
</feature>
<dbReference type="STRING" id="2769.S0F357"/>
<sequence length="602" mass="66591">MSPLPEQEAKLSTRTFWELKQIFSAASCPLFPDVFIFALIPVAVVMYMVGGYYLILAPGNMYNAIVSEDWRMFREQLTNYAAWTTAVLVIKVGRGVLRESSANHLRNRLTSKLHDLYMGSSDQEKGFGASPYYTVAIQQKLDNPDQRIVADAREFSSSLLNIFAGGSATSADTGGLIEAFASIFFYSRQTLLRTGWYGILVAYVWSLVVGLLSIYVINRTSPALYRQEMLEADFRFGHTELRQCAEEVAFMGGAPFEKRKLSRRLGRAVSNMWVVIVRHIFLNVVQYGFGYYISLVMYLAIALAVHTNVFSSSGASFSSDMTPGEKAQWVSQTGGIFIQLLYAFTMAIQLSSAISILVSNTSRVSAIITELEGNDEYRRDAQNPDLEPLIRLDSGDRPSVTSCALSEGISAHGLCIHLGTKASVGPISFSMKQGEWLLIDGPSGSGKTSILRALRGLWVPSSGSIRIPTDEKEVMFVPQVPYISSGACTLRQLVMYPQQCDYSPDETRRVISALGAVGWRRGSRESELDKEEEWSARLSPGEAQLLAMARVLERRPAYAVLDEPTSSMDIEHERQVLTALKQAGISALTVGHRQHDSCFEGA</sequence>
<organism evidence="8 9">
    <name type="scientific">Chondrus crispus</name>
    <name type="common">Carrageen Irish moss</name>
    <name type="synonym">Polymorpha crispa</name>
    <dbReference type="NCBI Taxonomy" id="2769"/>
    <lineage>
        <taxon>Eukaryota</taxon>
        <taxon>Rhodophyta</taxon>
        <taxon>Florideophyceae</taxon>
        <taxon>Rhodymeniophycidae</taxon>
        <taxon>Gigartinales</taxon>
        <taxon>Gigartinaceae</taxon>
        <taxon>Chondrus</taxon>
    </lineage>
</organism>
<keyword evidence="4 6" id="KW-1133">Transmembrane helix</keyword>
<proteinExistence type="inferred from homology"/>
<comment type="similarity">
    <text evidence="1">Belongs to the ABC transporter superfamily. ABCD family. Peroxisomal fatty acyl CoA transporter (TC 3.A.1.203) subfamily.</text>
</comment>
<evidence type="ECO:0000256" key="4">
    <source>
        <dbReference type="ARBA" id="ARBA00022989"/>
    </source>
</evidence>
<feature type="transmembrane region" description="Helical" evidence="6">
    <location>
        <begin position="195"/>
        <end position="217"/>
    </location>
</feature>
<dbReference type="AlphaFoldDB" id="S0F357"/>
<feature type="domain" description="ABC transporter" evidence="7">
    <location>
        <begin position="409"/>
        <end position="602"/>
    </location>
</feature>
<dbReference type="GO" id="GO:0005524">
    <property type="term" value="F:ATP binding"/>
    <property type="evidence" value="ECO:0007669"/>
    <property type="project" value="InterPro"/>
</dbReference>
<dbReference type="InterPro" id="IPR017871">
    <property type="entry name" value="ABC_transporter-like_CS"/>
</dbReference>
<dbReference type="InterPro" id="IPR027417">
    <property type="entry name" value="P-loop_NTPase"/>
</dbReference>
<dbReference type="PROSITE" id="PS50893">
    <property type="entry name" value="ABC_TRANSPORTER_2"/>
    <property type="match status" value="1"/>
</dbReference>
<keyword evidence="9" id="KW-1185">Reference proteome</keyword>
<dbReference type="Gene3D" id="3.40.50.300">
    <property type="entry name" value="P-loop containing nucleotide triphosphate hydrolases"/>
    <property type="match status" value="1"/>
</dbReference>
<dbReference type="PANTHER" id="PTHR11384">
    <property type="entry name" value="ATP-BINDING CASSETTE, SUB-FAMILY D MEMBER"/>
    <property type="match status" value="1"/>
</dbReference>
<evidence type="ECO:0000313" key="8">
    <source>
        <dbReference type="EMBL" id="CDF77417.1"/>
    </source>
</evidence>
<dbReference type="PANTHER" id="PTHR11384:SF59">
    <property type="entry name" value="LYSOSOMAL COBALAMIN TRANSPORTER ABCD4"/>
    <property type="match status" value="1"/>
</dbReference>
<name>S0F357_CHOCR</name>
<dbReference type="OrthoDB" id="422637at2759"/>
<dbReference type="PhylomeDB" id="S0F357"/>
<dbReference type="InterPro" id="IPR003439">
    <property type="entry name" value="ABC_transporter-like_ATP-bd"/>
</dbReference>
<dbReference type="InterPro" id="IPR011527">
    <property type="entry name" value="ABC1_TM_dom"/>
</dbReference>
<dbReference type="GO" id="GO:0016887">
    <property type="term" value="F:ATP hydrolysis activity"/>
    <property type="evidence" value="ECO:0007669"/>
    <property type="project" value="InterPro"/>
</dbReference>
<dbReference type="OMA" id="RESSANH"/>
<keyword evidence="3 6" id="KW-0812">Transmembrane</keyword>
<dbReference type="Pfam" id="PF06472">
    <property type="entry name" value="ABC_membrane_2"/>
    <property type="match status" value="1"/>
</dbReference>
<evidence type="ECO:0000256" key="6">
    <source>
        <dbReference type="SAM" id="Phobius"/>
    </source>
</evidence>
<dbReference type="KEGG" id="ccp:CHC_T00007927001"/>
<evidence type="ECO:0000256" key="3">
    <source>
        <dbReference type="ARBA" id="ARBA00022692"/>
    </source>
</evidence>
<feature type="transmembrane region" description="Helical" evidence="6">
    <location>
        <begin position="336"/>
        <end position="358"/>
    </location>
</feature>
<evidence type="ECO:0000313" key="9">
    <source>
        <dbReference type="Proteomes" id="UP000012073"/>
    </source>
</evidence>
<dbReference type="GO" id="GO:0016020">
    <property type="term" value="C:membrane"/>
    <property type="evidence" value="ECO:0007669"/>
    <property type="project" value="InterPro"/>
</dbReference>
<dbReference type="Gramene" id="CDF77417">
    <property type="protein sequence ID" value="CDF77417"/>
    <property type="gene ID" value="CHC_T00007927001"/>
</dbReference>
<evidence type="ECO:0000256" key="2">
    <source>
        <dbReference type="ARBA" id="ARBA00022448"/>
    </source>
</evidence>
<dbReference type="InterPro" id="IPR050835">
    <property type="entry name" value="ABC_transporter_sub-D"/>
</dbReference>
<keyword evidence="5 6" id="KW-0472">Membrane</keyword>